<dbReference type="InterPro" id="IPR001851">
    <property type="entry name" value="ABC_transp_permease"/>
</dbReference>
<feature type="transmembrane region" description="Helical" evidence="6">
    <location>
        <begin position="317"/>
        <end position="334"/>
    </location>
</feature>
<keyword evidence="2" id="KW-1003">Cell membrane</keyword>
<evidence type="ECO:0000256" key="6">
    <source>
        <dbReference type="SAM" id="Phobius"/>
    </source>
</evidence>
<comment type="subcellular location">
    <subcellularLocation>
        <location evidence="1">Cell membrane</location>
        <topology evidence="1">Multi-pass membrane protein</topology>
    </subcellularLocation>
</comment>
<keyword evidence="5 6" id="KW-0472">Membrane</keyword>
<reference evidence="7" key="1">
    <citation type="submission" date="2019-08" db="EMBL/GenBank/DDBJ databases">
        <authorList>
            <person name="Kucharzyk K."/>
            <person name="Murdoch R.W."/>
            <person name="Higgins S."/>
            <person name="Loffler F."/>
        </authorList>
    </citation>
    <scope>NUCLEOTIDE SEQUENCE</scope>
</reference>
<dbReference type="NCBIfam" id="TIGR03408">
    <property type="entry name" value="urea_trans_UrtC"/>
    <property type="match status" value="1"/>
</dbReference>
<dbReference type="InterPro" id="IPR017778">
    <property type="entry name" value="ABC_transptr_urea_perm_UrtC"/>
</dbReference>
<gene>
    <name evidence="7" type="ORF">SDC9_40973</name>
</gene>
<comment type="caution">
    <text evidence="7">The sequence shown here is derived from an EMBL/GenBank/DDBJ whole genome shotgun (WGS) entry which is preliminary data.</text>
</comment>
<evidence type="ECO:0000256" key="3">
    <source>
        <dbReference type="ARBA" id="ARBA00022692"/>
    </source>
</evidence>
<evidence type="ECO:0000256" key="2">
    <source>
        <dbReference type="ARBA" id="ARBA00022475"/>
    </source>
</evidence>
<evidence type="ECO:0000256" key="5">
    <source>
        <dbReference type="ARBA" id="ARBA00023136"/>
    </source>
</evidence>
<feature type="transmembrane region" description="Helical" evidence="6">
    <location>
        <begin position="265"/>
        <end position="285"/>
    </location>
</feature>
<dbReference type="AlphaFoldDB" id="A0A644VTR6"/>
<name>A0A644VTR6_9ZZZZ</name>
<evidence type="ECO:0000256" key="4">
    <source>
        <dbReference type="ARBA" id="ARBA00022989"/>
    </source>
</evidence>
<feature type="transmembrane region" description="Helical" evidence="6">
    <location>
        <begin position="291"/>
        <end position="310"/>
    </location>
</feature>
<feature type="transmembrane region" description="Helical" evidence="6">
    <location>
        <begin position="354"/>
        <end position="371"/>
    </location>
</feature>
<feature type="transmembrane region" description="Helical" evidence="6">
    <location>
        <begin position="142"/>
        <end position="162"/>
    </location>
</feature>
<protein>
    <recommendedName>
        <fullName evidence="8">Urea ABC transporter permease subunit UrtC</fullName>
    </recommendedName>
</protein>
<feature type="transmembrane region" description="Helical" evidence="6">
    <location>
        <begin position="62"/>
        <end position="84"/>
    </location>
</feature>
<dbReference type="GO" id="GO:0015658">
    <property type="term" value="F:branched-chain amino acid transmembrane transporter activity"/>
    <property type="evidence" value="ECO:0007669"/>
    <property type="project" value="InterPro"/>
</dbReference>
<accession>A0A644VTR6</accession>
<dbReference type="InterPro" id="IPR043428">
    <property type="entry name" value="LivM-like"/>
</dbReference>
<feature type="transmembrane region" description="Helical" evidence="6">
    <location>
        <begin position="218"/>
        <end position="237"/>
    </location>
</feature>
<dbReference type="GO" id="GO:0005886">
    <property type="term" value="C:plasma membrane"/>
    <property type="evidence" value="ECO:0007669"/>
    <property type="project" value="UniProtKB-SubCell"/>
</dbReference>
<evidence type="ECO:0000256" key="1">
    <source>
        <dbReference type="ARBA" id="ARBA00004651"/>
    </source>
</evidence>
<evidence type="ECO:0008006" key="8">
    <source>
        <dbReference type="Google" id="ProtNLM"/>
    </source>
</evidence>
<keyword evidence="3 6" id="KW-0812">Transmembrane</keyword>
<proteinExistence type="predicted"/>
<sequence length="408" mass="43384">MKPGFLAKNPSVLTFLALLALFTLAVTLLSTAYGAEIVSTSMVKTLGKTLCLCLIAIAMDLVWGYTGILSLGHFAFFGLGGYMIGMWLMAARTREIVLASAAGVLPMTPQEMSDAIATQIFGVVGSSELPAIWAFAGSLPMQLLFVVLIPGLLALVFGWLAFRSRVTGVYLSILTQAMTLALSLYLFQNDSGLRGNNGLSGLQNIPGLAADQDHLSVWFLWASAAALGLGYLLASFVTSGKFGSVMRGIRDDEARVRFLGYSVEGYKLFVFTLTAVIAAIAGALYYPQAGIINPAEMAPIASIYLAVWVAIGGRGRLYGAVMGAAFVSLVSTWFTGGRAPDVNLGIYTVKWVDWWQVLLGLSFVLVTLFAPKGLSGLVDLLAGLRAPWRGGDPLGPDDGALREEEAVE</sequence>
<dbReference type="EMBL" id="VSSQ01000442">
    <property type="protein sequence ID" value="MPL94815.1"/>
    <property type="molecule type" value="Genomic_DNA"/>
</dbReference>
<dbReference type="Pfam" id="PF02653">
    <property type="entry name" value="BPD_transp_2"/>
    <property type="match status" value="1"/>
</dbReference>
<evidence type="ECO:0000313" key="7">
    <source>
        <dbReference type="EMBL" id="MPL94815.1"/>
    </source>
</evidence>
<organism evidence="7">
    <name type="scientific">bioreactor metagenome</name>
    <dbReference type="NCBI Taxonomy" id="1076179"/>
    <lineage>
        <taxon>unclassified sequences</taxon>
        <taxon>metagenomes</taxon>
        <taxon>ecological metagenomes</taxon>
    </lineage>
</organism>
<keyword evidence="4 6" id="KW-1133">Transmembrane helix</keyword>
<dbReference type="PANTHER" id="PTHR30482:SF4">
    <property type="entry name" value="SLR1201 PROTEIN"/>
    <property type="match status" value="1"/>
</dbReference>
<dbReference type="CDD" id="cd06581">
    <property type="entry name" value="TM_PBP1_LivM_like"/>
    <property type="match status" value="1"/>
</dbReference>
<dbReference type="PANTHER" id="PTHR30482">
    <property type="entry name" value="HIGH-AFFINITY BRANCHED-CHAIN AMINO ACID TRANSPORT SYSTEM PERMEASE"/>
    <property type="match status" value="1"/>
</dbReference>
<feature type="transmembrane region" description="Helical" evidence="6">
    <location>
        <begin position="169"/>
        <end position="187"/>
    </location>
</feature>